<dbReference type="Proteomes" id="UP000799537">
    <property type="component" value="Unassembled WGS sequence"/>
</dbReference>
<accession>A0A6A6BZP4</accession>
<dbReference type="InterPro" id="IPR055560">
    <property type="entry name" value="DUF7136"/>
</dbReference>
<dbReference type="AlphaFoldDB" id="A0A6A6BZP4"/>
<evidence type="ECO:0000313" key="3">
    <source>
        <dbReference type="Proteomes" id="UP000799537"/>
    </source>
</evidence>
<organism evidence="2 3">
    <name type="scientific">Zasmidium cellare ATCC 36951</name>
    <dbReference type="NCBI Taxonomy" id="1080233"/>
    <lineage>
        <taxon>Eukaryota</taxon>
        <taxon>Fungi</taxon>
        <taxon>Dikarya</taxon>
        <taxon>Ascomycota</taxon>
        <taxon>Pezizomycotina</taxon>
        <taxon>Dothideomycetes</taxon>
        <taxon>Dothideomycetidae</taxon>
        <taxon>Mycosphaerellales</taxon>
        <taxon>Mycosphaerellaceae</taxon>
        <taxon>Zasmidium</taxon>
    </lineage>
</organism>
<dbReference type="GeneID" id="54567652"/>
<evidence type="ECO:0000259" key="1">
    <source>
        <dbReference type="Pfam" id="PF23584"/>
    </source>
</evidence>
<sequence length="349" mass="37146">MRHSPAWTLPWTCSSAAGGWNYVLDWFCSNYSANAETQSPGELGIPTPFPRRHFPTYSSHSIQDSVAYYRHRCSTTFRMGSLAYLALAATLASPLARAAASPGTFEIDLIFPKNDTYAPVQLMPVIFALKNPALASPLDVHIRWLFNQRGNINSPGSWSHDIDLRHLNASTSDPYLSISSIPSLSGIEGAWALTWILTTGNCSGSEMGVTSFDNQDNVIIFTTRNTSQPPDLEAATSPATCDKSPGTAFNVTAIEEITIPQNFDGQSSCAVLGASPTTRDPCAVTINPSAASSMTAAISASACSASVITCPPSPSSSAKSDAGRPLPQDAAWLFITLAALTRFLSGWAS</sequence>
<dbReference type="Pfam" id="PF23584">
    <property type="entry name" value="DUF7136"/>
    <property type="match status" value="1"/>
</dbReference>
<feature type="domain" description="DUF7136" evidence="1">
    <location>
        <begin position="101"/>
        <end position="306"/>
    </location>
</feature>
<proteinExistence type="predicted"/>
<reference evidence="2" key="1">
    <citation type="journal article" date="2020" name="Stud. Mycol.">
        <title>101 Dothideomycetes genomes: a test case for predicting lifestyles and emergence of pathogens.</title>
        <authorList>
            <person name="Haridas S."/>
            <person name="Albert R."/>
            <person name="Binder M."/>
            <person name="Bloem J."/>
            <person name="Labutti K."/>
            <person name="Salamov A."/>
            <person name="Andreopoulos B."/>
            <person name="Baker S."/>
            <person name="Barry K."/>
            <person name="Bills G."/>
            <person name="Bluhm B."/>
            <person name="Cannon C."/>
            <person name="Castanera R."/>
            <person name="Culley D."/>
            <person name="Daum C."/>
            <person name="Ezra D."/>
            <person name="Gonzalez J."/>
            <person name="Henrissat B."/>
            <person name="Kuo A."/>
            <person name="Liang C."/>
            <person name="Lipzen A."/>
            <person name="Lutzoni F."/>
            <person name="Magnuson J."/>
            <person name="Mondo S."/>
            <person name="Nolan M."/>
            <person name="Ohm R."/>
            <person name="Pangilinan J."/>
            <person name="Park H.-J."/>
            <person name="Ramirez L."/>
            <person name="Alfaro M."/>
            <person name="Sun H."/>
            <person name="Tritt A."/>
            <person name="Yoshinaga Y."/>
            <person name="Zwiers L.-H."/>
            <person name="Turgeon B."/>
            <person name="Goodwin S."/>
            <person name="Spatafora J."/>
            <person name="Crous P."/>
            <person name="Grigoriev I."/>
        </authorList>
    </citation>
    <scope>NUCLEOTIDE SEQUENCE</scope>
    <source>
        <strain evidence="2">ATCC 36951</strain>
    </source>
</reference>
<evidence type="ECO:0000313" key="2">
    <source>
        <dbReference type="EMBL" id="KAF2160251.1"/>
    </source>
</evidence>
<name>A0A6A6BZP4_ZASCE</name>
<dbReference type="EMBL" id="ML993628">
    <property type="protein sequence ID" value="KAF2160251.1"/>
    <property type="molecule type" value="Genomic_DNA"/>
</dbReference>
<keyword evidence="3" id="KW-1185">Reference proteome</keyword>
<gene>
    <name evidence="2" type="ORF">M409DRAFT_60159</name>
</gene>
<dbReference type="OrthoDB" id="4490227at2759"/>
<protein>
    <recommendedName>
        <fullName evidence="1">DUF7136 domain-containing protein</fullName>
    </recommendedName>
</protein>
<dbReference type="RefSeq" id="XP_033661140.1">
    <property type="nucleotide sequence ID" value="XM_033814380.1"/>
</dbReference>